<comment type="caution">
    <text evidence="1">The sequence shown here is derived from an EMBL/GenBank/DDBJ whole genome shotgun (WGS) entry which is preliminary data.</text>
</comment>
<dbReference type="Proteomes" id="UP000053718">
    <property type="component" value="Unassembled WGS sequence"/>
</dbReference>
<name>A0A094IJL8_9GAMM</name>
<protein>
    <submittedName>
        <fullName evidence="1">Uncharacterized protein</fullName>
    </submittedName>
</protein>
<dbReference type="OrthoDB" id="6238982at2"/>
<dbReference type="EMBL" id="JPIN01000013">
    <property type="protein sequence ID" value="KFZ27890.1"/>
    <property type="molecule type" value="Genomic_DNA"/>
</dbReference>
<proteinExistence type="predicted"/>
<reference evidence="1 2" key="1">
    <citation type="submission" date="2014-06" db="EMBL/GenBank/DDBJ databases">
        <title>Draft genome sequence of Idiomarina sp. MCCC 1A10513.</title>
        <authorList>
            <person name="Du J."/>
            <person name="Lai Q."/>
            <person name="Shao Z."/>
        </authorList>
    </citation>
    <scope>NUCLEOTIDE SEQUENCE [LARGE SCALE GENOMIC DNA]</scope>
    <source>
        <strain evidence="1 2">MCCC 1A10513</strain>
    </source>
</reference>
<dbReference type="AlphaFoldDB" id="A0A094IJL8"/>
<evidence type="ECO:0000313" key="1">
    <source>
        <dbReference type="EMBL" id="KFZ27890.1"/>
    </source>
</evidence>
<organism evidence="1 2">
    <name type="scientific">Pseudidiomarina atlantica</name>
    <dbReference type="NCBI Taxonomy" id="1517416"/>
    <lineage>
        <taxon>Bacteria</taxon>
        <taxon>Pseudomonadati</taxon>
        <taxon>Pseudomonadota</taxon>
        <taxon>Gammaproteobacteria</taxon>
        <taxon>Alteromonadales</taxon>
        <taxon>Idiomarinaceae</taxon>
        <taxon>Pseudidiomarina</taxon>
    </lineage>
</organism>
<accession>A0A094IJL8</accession>
<dbReference type="RefSeq" id="WP_034733748.1">
    <property type="nucleotide sequence ID" value="NZ_JPIN01000013.1"/>
</dbReference>
<gene>
    <name evidence="1" type="ORF">IDAT_11465</name>
</gene>
<sequence length="61" mass="6962">MAVTAVMAVKADFSTFREIALIDVGFVMLKIEVLLRRGLVRLMHISNRLTDLSQNSNKHQY</sequence>
<keyword evidence="2" id="KW-1185">Reference proteome</keyword>
<evidence type="ECO:0000313" key="2">
    <source>
        <dbReference type="Proteomes" id="UP000053718"/>
    </source>
</evidence>